<feature type="non-terminal residue" evidence="3">
    <location>
        <position position="317"/>
    </location>
</feature>
<accession>A0AAD7MX54</accession>
<evidence type="ECO:0000259" key="2">
    <source>
        <dbReference type="PROSITE" id="PS51229"/>
    </source>
</evidence>
<evidence type="ECO:0000313" key="4">
    <source>
        <dbReference type="Proteomes" id="UP001215598"/>
    </source>
</evidence>
<dbReference type="GO" id="GO:0000151">
    <property type="term" value="C:ubiquitin ligase complex"/>
    <property type="evidence" value="ECO:0007669"/>
    <property type="project" value="TreeGrafter"/>
</dbReference>
<dbReference type="InterPro" id="IPR042460">
    <property type="entry name" value="DCN1-like_PONY"/>
</dbReference>
<dbReference type="GO" id="GO:0045116">
    <property type="term" value="P:protein neddylation"/>
    <property type="evidence" value="ECO:0007669"/>
    <property type="project" value="TreeGrafter"/>
</dbReference>
<comment type="caution">
    <text evidence="3">The sequence shown here is derived from an EMBL/GenBank/DDBJ whole genome shotgun (WGS) entry which is preliminary data.</text>
</comment>
<keyword evidence="4" id="KW-1185">Reference proteome</keyword>
<dbReference type="AlphaFoldDB" id="A0AAD7MX54"/>
<comment type="function">
    <text evidence="1">Neddylation of cullins play an essential role in the regulation of SCF-type complexes activity.</text>
</comment>
<dbReference type="GO" id="GO:0032182">
    <property type="term" value="F:ubiquitin-like protein binding"/>
    <property type="evidence" value="ECO:0007669"/>
    <property type="project" value="TreeGrafter"/>
</dbReference>
<proteinExistence type="predicted"/>
<dbReference type="GO" id="GO:0031624">
    <property type="term" value="F:ubiquitin conjugating enzyme binding"/>
    <property type="evidence" value="ECO:0007669"/>
    <property type="project" value="TreeGrafter"/>
</dbReference>
<dbReference type="PANTHER" id="PTHR12281">
    <property type="entry name" value="RP42 RELATED"/>
    <property type="match status" value="1"/>
</dbReference>
<organism evidence="3 4">
    <name type="scientific">Mycena metata</name>
    <dbReference type="NCBI Taxonomy" id="1033252"/>
    <lineage>
        <taxon>Eukaryota</taxon>
        <taxon>Fungi</taxon>
        <taxon>Dikarya</taxon>
        <taxon>Basidiomycota</taxon>
        <taxon>Agaricomycotina</taxon>
        <taxon>Agaricomycetes</taxon>
        <taxon>Agaricomycetidae</taxon>
        <taxon>Agaricales</taxon>
        <taxon>Marasmiineae</taxon>
        <taxon>Mycenaceae</taxon>
        <taxon>Mycena</taxon>
    </lineage>
</organism>
<dbReference type="Gene3D" id="1.10.238.10">
    <property type="entry name" value="EF-hand"/>
    <property type="match status" value="1"/>
</dbReference>
<gene>
    <name evidence="3" type="ORF">B0H16DRAFT_1574850</name>
</gene>
<dbReference type="Proteomes" id="UP001215598">
    <property type="component" value="Unassembled WGS sequence"/>
</dbReference>
<evidence type="ECO:0000313" key="3">
    <source>
        <dbReference type="EMBL" id="KAJ7735955.1"/>
    </source>
</evidence>
<reference evidence="3" key="1">
    <citation type="submission" date="2023-03" db="EMBL/GenBank/DDBJ databases">
        <title>Massive genome expansion in bonnet fungi (Mycena s.s.) driven by repeated elements and novel gene families across ecological guilds.</title>
        <authorList>
            <consortium name="Lawrence Berkeley National Laboratory"/>
            <person name="Harder C.B."/>
            <person name="Miyauchi S."/>
            <person name="Viragh M."/>
            <person name="Kuo A."/>
            <person name="Thoen E."/>
            <person name="Andreopoulos B."/>
            <person name="Lu D."/>
            <person name="Skrede I."/>
            <person name="Drula E."/>
            <person name="Henrissat B."/>
            <person name="Morin E."/>
            <person name="Kohler A."/>
            <person name="Barry K."/>
            <person name="LaButti K."/>
            <person name="Morin E."/>
            <person name="Salamov A."/>
            <person name="Lipzen A."/>
            <person name="Mereny Z."/>
            <person name="Hegedus B."/>
            <person name="Baldrian P."/>
            <person name="Stursova M."/>
            <person name="Weitz H."/>
            <person name="Taylor A."/>
            <person name="Grigoriev I.V."/>
            <person name="Nagy L.G."/>
            <person name="Martin F."/>
            <person name="Kauserud H."/>
        </authorList>
    </citation>
    <scope>NUCLEOTIDE SEQUENCE</scope>
    <source>
        <strain evidence="3">CBHHK182m</strain>
    </source>
</reference>
<dbReference type="InterPro" id="IPR005176">
    <property type="entry name" value="PONY_dom"/>
</dbReference>
<dbReference type="Pfam" id="PF14555">
    <property type="entry name" value="UBA_4"/>
    <property type="match status" value="1"/>
</dbReference>
<dbReference type="GO" id="GO:0097602">
    <property type="term" value="F:cullin family protein binding"/>
    <property type="evidence" value="ECO:0007669"/>
    <property type="project" value="TreeGrafter"/>
</dbReference>
<dbReference type="Gene3D" id="1.10.238.200">
    <property type="entry name" value="Cullin, PONY binding domain"/>
    <property type="match status" value="1"/>
</dbReference>
<dbReference type="EMBL" id="JARKIB010000124">
    <property type="protein sequence ID" value="KAJ7735955.1"/>
    <property type="molecule type" value="Genomic_DNA"/>
</dbReference>
<dbReference type="InterPro" id="IPR014764">
    <property type="entry name" value="DCN-prot"/>
</dbReference>
<dbReference type="PROSITE" id="PS51229">
    <property type="entry name" value="DCUN1"/>
    <property type="match status" value="1"/>
</dbReference>
<dbReference type="PANTHER" id="PTHR12281:SF31">
    <property type="entry name" value="DCN1-LIKE PROTEIN 3"/>
    <property type="match status" value="1"/>
</dbReference>
<protein>
    <recommendedName>
        <fullName evidence="1">Defective in cullin neddylation protein</fullName>
    </recommendedName>
</protein>
<sequence>MVDRKMEENIAQFCGVTGASVKDAKKFLEKYKRVDVAVDAYYGDPTAFAAPAPAAHTGRTPHGPSTSKINAVFDKYKDPDSTDDSITVDGTIRLCEDLGVNPEDVVLLAVAYELKSPHVGEWGRAGWVEGWKAIGADTLPTMAAALPRLRTKLASDAAYFTKVYNHTFEFARAEGQRSIGIDTAQAFWALLLPHGMSGGAISHTATDGSGDVDMNGKHTAGFAPEHVDWWFEFLGTHGGKGVSKDTWVMVSRVCVSRMQLRFGGDSWLEAEEREGVPLNHARACLVRLRMWRRRQGGASLYLRRRAILCVDTWLSTP</sequence>
<feature type="domain" description="DCUN1" evidence="2">
    <location>
        <begin position="64"/>
        <end position="285"/>
    </location>
</feature>
<evidence type="ECO:0000256" key="1">
    <source>
        <dbReference type="RuleBase" id="RU410713"/>
    </source>
</evidence>
<name>A0AAD7MX54_9AGAR</name>
<dbReference type="Pfam" id="PF03556">
    <property type="entry name" value="Cullin_binding"/>
    <property type="match status" value="1"/>
</dbReference>